<keyword evidence="1" id="KW-0472">Membrane</keyword>
<dbReference type="STRING" id="1120980.GCA_000745955_01720"/>
<organism evidence="3 4">
    <name type="scientific">Alysiella crassa</name>
    <dbReference type="NCBI Taxonomy" id="153491"/>
    <lineage>
        <taxon>Bacteria</taxon>
        <taxon>Pseudomonadati</taxon>
        <taxon>Pseudomonadota</taxon>
        <taxon>Betaproteobacteria</taxon>
        <taxon>Neisseriales</taxon>
        <taxon>Neisseriaceae</taxon>
        <taxon>Alysiella</taxon>
    </lineage>
</organism>
<evidence type="ECO:0000313" key="3">
    <source>
        <dbReference type="EMBL" id="SSY80409.1"/>
    </source>
</evidence>
<keyword evidence="4" id="KW-1185">Reference proteome</keyword>
<feature type="chain" id="PRO_5016953057" evidence="2">
    <location>
        <begin position="24"/>
        <end position="313"/>
    </location>
</feature>
<gene>
    <name evidence="3" type="ORF">NCTC10283_01968</name>
</gene>
<keyword evidence="1" id="KW-1133">Transmembrane helix</keyword>
<proteinExistence type="predicted"/>
<dbReference type="InterPro" id="IPR018682">
    <property type="entry name" value="DUF2167_membr"/>
</dbReference>
<evidence type="ECO:0000256" key="2">
    <source>
        <dbReference type="SAM" id="SignalP"/>
    </source>
</evidence>
<dbReference type="Proteomes" id="UP000254209">
    <property type="component" value="Unassembled WGS sequence"/>
</dbReference>
<feature type="signal peptide" evidence="2">
    <location>
        <begin position="1"/>
        <end position="23"/>
    </location>
</feature>
<sequence length="313" mass="34887">MFIKKHMGILCASLLLAMSNVQAAPQQAASETVVSSTSSQEQVLDALFKKAVQGKTTIELGNEATLSLPENMVFLQKNEANQLAEMFGNSVNPKRYGMIFPKEQGDKSPDWWFDLSYEESGYIKDDDAKDWKADEMLQNLKDGTEAQNKVRAEKGISAIMVKDWIEKPHYDAQTHRLIWSVDVREKSDPNGEAAVNYNTYALGRKGYINLTLITGDKTIAQDKLVAQDLLSKIEFKEGLRYTDFNPTTDKVAEYGLAALVGGLAAKKLGLFAMLGVLFAKFGKLLVLALIPIWVAIKKLFSRKKDNENHDNAE</sequence>
<keyword evidence="2" id="KW-0732">Signal</keyword>
<protein>
    <submittedName>
        <fullName evidence="3">Uncharacterized membrane-anchored protein conserved in bacteria</fullName>
    </submittedName>
</protein>
<dbReference type="RefSeq" id="WP_034293778.1">
    <property type="nucleotide sequence ID" value="NZ_CP091519.2"/>
</dbReference>
<evidence type="ECO:0000256" key="1">
    <source>
        <dbReference type="SAM" id="Phobius"/>
    </source>
</evidence>
<name>A0A376BU14_9NEIS</name>
<dbReference type="AlphaFoldDB" id="A0A376BU14"/>
<dbReference type="Pfam" id="PF09935">
    <property type="entry name" value="DUF2167"/>
    <property type="match status" value="1"/>
</dbReference>
<dbReference type="EMBL" id="UFSO01000003">
    <property type="protein sequence ID" value="SSY80409.1"/>
    <property type="molecule type" value="Genomic_DNA"/>
</dbReference>
<reference evidence="3 4" key="1">
    <citation type="submission" date="2018-06" db="EMBL/GenBank/DDBJ databases">
        <authorList>
            <consortium name="Pathogen Informatics"/>
            <person name="Doyle S."/>
        </authorList>
    </citation>
    <scope>NUCLEOTIDE SEQUENCE [LARGE SCALE GENOMIC DNA]</scope>
    <source>
        <strain evidence="3 4">NCTC10283</strain>
    </source>
</reference>
<feature type="transmembrane region" description="Helical" evidence="1">
    <location>
        <begin position="268"/>
        <end position="296"/>
    </location>
</feature>
<accession>A0A376BU14</accession>
<keyword evidence="1" id="KW-0812">Transmembrane</keyword>
<evidence type="ECO:0000313" key="4">
    <source>
        <dbReference type="Proteomes" id="UP000254209"/>
    </source>
</evidence>
<dbReference type="OrthoDB" id="196355at2"/>